<evidence type="ECO:0000313" key="3">
    <source>
        <dbReference type="Proteomes" id="UP000663829"/>
    </source>
</evidence>
<protein>
    <submittedName>
        <fullName evidence="1">Uncharacterized protein</fullName>
    </submittedName>
</protein>
<dbReference type="EMBL" id="CAJOBC010059973">
    <property type="protein sequence ID" value="CAF4206285.1"/>
    <property type="molecule type" value="Genomic_DNA"/>
</dbReference>
<keyword evidence="3" id="KW-1185">Reference proteome</keyword>
<dbReference type="Proteomes" id="UP000681722">
    <property type="component" value="Unassembled WGS sequence"/>
</dbReference>
<sequence length="178" mass="20497">MWKISPLMIISPKSQHIRKHVFIDFRPAAKTNIQIPMSSLENPFVSQKLPSGSDHRPIEIDIIQTIVGLINAVMDEVNLELLGFDLWLSRSLVLAIHTHVLMFLTILYYIEQLQDFQQQLETLQKQRPSLLNYFISMTVPDVSCDKDGGEIFDDQVLNTLRRVLTTKEHITISQIVQT</sequence>
<accession>A0A815GU16</accession>
<dbReference type="Proteomes" id="UP000663829">
    <property type="component" value="Unassembled WGS sequence"/>
</dbReference>
<dbReference type="EMBL" id="CAJNOQ010014508">
    <property type="protein sequence ID" value="CAF1343022.1"/>
    <property type="molecule type" value="Genomic_DNA"/>
</dbReference>
<reference evidence="1" key="1">
    <citation type="submission" date="2021-02" db="EMBL/GenBank/DDBJ databases">
        <authorList>
            <person name="Nowell W R."/>
        </authorList>
    </citation>
    <scope>NUCLEOTIDE SEQUENCE</scope>
</reference>
<dbReference type="AlphaFoldDB" id="A0A815GU16"/>
<evidence type="ECO:0000313" key="1">
    <source>
        <dbReference type="EMBL" id="CAF1343022.1"/>
    </source>
</evidence>
<proteinExistence type="predicted"/>
<evidence type="ECO:0000313" key="2">
    <source>
        <dbReference type="EMBL" id="CAF4206285.1"/>
    </source>
</evidence>
<organism evidence="1 3">
    <name type="scientific">Didymodactylos carnosus</name>
    <dbReference type="NCBI Taxonomy" id="1234261"/>
    <lineage>
        <taxon>Eukaryota</taxon>
        <taxon>Metazoa</taxon>
        <taxon>Spiralia</taxon>
        <taxon>Gnathifera</taxon>
        <taxon>Rotifera</taxon>
        <taxon>Eurotatoria</taxon>
        <taxon>Bdelloidea</taxon>
        <taxon>Philodinida</taxon>
        <taxon>Philodinidae</taxon>
        <taxon>Didymodactylos</taxon>
    </lineage>
</organism>
<name>A0A815GU16_9BILA</name>
<gene>
    <name evidence="1" type="ORF">GPM918_LOCUS30526</name>
    <name evidence="2" type="ORF">SRO942_LOCUS31148</name>
</gene>
<comment type="caution">
    <text evidence="1">The sequence shown here is derived from an EMBL/GenBank/DDBJ whole genome shotgun (WGS) entry which is preliminary data.</text>
</comment>